<dbReference type="RefSeq" id="WP_194213719.1">
    <property type="nucleotide sequence ID" value="NZ_CP061205.1"/>
</dbReference>
<comment type="similarity">
    <text evidence="2 8">Belongs to the diaminopimelate epimerase family.</text>
</comment>
<dbReference type="SUPFAM" id="SSF54506">
    <property type="entry name" value="Diaminopimelate epimerase-like"/>
    <property type="match status" value="2"/>
</dbReference>
<feature type="active site" description="Proton donor" evidence="8">
    <location>
        <position position="78"/>
    </location>
</feature>
<keyword evidence="8" id="KW-0963">Cytoplasm</keyword>
<feature type="binding site" evidence="8">
    <location>
        <begin position="79"/>
        <end position="80"/>
    </location>
    <ligand>
        <name>substrate</name>
    </ligand>
</feature>
<organism evidence="10 11">
    <name type="scientific">Kordiimonas pumila</name>
    <dbReference type="NCBI Taxonomy" id="2161677"/>
    <lineage>
        <taxon>Bacteria</taxon>
        <taxon>Pseudomonadati</taxon>
        <taxon>Pseudomonadota</taxon>
        <taxon>Alphaproteobacteria</taxon>
        <taxon>Kordiimonadales</taxon>
        <taxon>Kordiimonadaceae</taxon>
        <taxon>Kordiimonas</taxon>
    </lineage>
</organism>
<feature type="binding site" evidence="8">
    <location>
        <position position="169"/>
    </location>
    <ligand>
        <name>substrate</name>
    </ligand>
</feature>
<protein>
    <recommendedName>
        <fullName evidence="3 8">Diaminopimelate epimerase</fullName>
        <shortName evidence="8">DAP epimerase</shortName>
        <ecNumber evidence="3 8">5.1.1.7</ecNumber>
    </recommendedName>
    <alternativeName>
        <fullName evidence="8">PLP-independent amino acid racemase</fullName>
    </alternativeName>
</protein>
<evidence type="ECO:0000256" key="4">
    <source>
        <dbReference type="ARBA" id="ARBA00022605"/>
    </source>
</evidence>
<dbReference type="Gene3D" id="3.10.310.10">
    <property type="entry name" value="Diaminopimelate Epimerase, Chain A, domain 1"/>
    <property type="match status" value="2"/>
</dbReference>
<dbReference type="EMBL" id="JBHRSL010000010">
    <property type="protein sequence ID" value="MFC3052625.1"/>
    <property type="molecule type" value="Genomic_DNA"/>
</dbReference>
<comment type="subunit">
    <text evidence="8">Homodimer.</text>
</comment>
<feature type="binding site" evidence="8">
    <location>
        <begin position="220"/>
        <end position="221"/>
    </location>
    <ligand>
        <name>substrate</name>
    </ligand>
</feature>
<comment type="caution">
    <text evidence="10">The sequence shown here is derived from an EMBL/GenBank/DDBJ whole genome shotgun (WGS) entry which is preliminary data.</text>
</comment>
<feature type="binding site" evidence="8">
    <location>
        <position position="18"/>
    </location>
    <ligand>
        <name>substrate</name>
    </ligand>
</feature>
<keyword evidence="11" id="KW-1185">Reference proteome</keyword>
<feature type="binding site" evidence="8">
    <location>
        <position position="69"/>
    </location>
    <ligand>
        <name>substrate</name>
    </ligand>
</feature>
<evidence type="ECO:0000256" key="1">
    <source>
        <dbReference type="ARBA" id="ARBA00005196"/>
    </source>
</evidence>
<dbReference type="InterPro" id="IPR018510">
    <property type="entry name" value="DAP_epimerase_AS"/>
</dbReference>
<keyword evidence="6 8" id="KW-0413">Isomerase</keyword>
<evidence type="ECO:0000256" key="9">
    <source>
        <dbReference type="PROSITE-ProRule" id="PRU10125"/>
    </source>
</evidence>
<evidence type="ECO:0000313" key="11">
    <source>
        <dbReference type="Proteomes" id="UP001595444"/>
    </source>
</evidence>
<dbReference type="Proteomes" id="UP001595444">
    <property type="component" value="Unassembled WGS sequence"/>
</dbReference>
<feature type="binding site" evidence="8">
    <location>
        <begin position="230"/>
        <end position="231"/>
    </location>
    <ligand>
        <name>substrate</name>
    </ligand>
</feature>
<evidence type="ECO:0000256" key="2">
    <source>
        <dbReference type="ARBA" id="ARBA00010219"/>
    </source>
</evidence>
<feature type="active site" evidence="9">
    <location>
        <position position="78"/>
    </location>
</feature>
<evidence type="ECO:0000313" key="10">
    <source>
        <dbReference type="EMBL" id="MFC3052625.1"/>
    </source>
</evidence>
<comment type="catalytic activity">
    <reaction evidence="7 8">
        <text>(2S,6S)-2,6-diaminopimelate = meso-2,6-diaminopimelate</text>
        <dbReference type="Rhea" id="RHEA:15393"/>
        <dbReference type="ChEBI" id="CHEBI:57609"/>
        <dbReference type="ChEBI" id="CHEBI:57791"/>
        <dbReference type="EC" id="5.1.1.7"/>
    </reaction>
</comment>
<evidence type="ECO:0000256" key="3">
    <source>
        <dbReference type="ARBA" id="ARBA00013080"/>
    </source>
</evidence>
<reference evidence="11" key="1">
    <citation type="journal article" date="2019" name="Int. J. Syst. Evol. Microbiol.">
        <title>The Global Catalogue of Microorganisms (GCM) 10K type strain sequencing project: providing services to taxonomists for standard genome sequencing and annotation.</title>
        <authorList>
            <consortium name="The Broad Institute Genomics Platform"/>
            <consortium name="The Broad Institute Genome Sequencing Center for Infectious Disease"/>
            <person name="Wu L."/>
            <person name="Ma J."/>
        </authorList>
    </citation>
    <scope>NUCLEOTIDE SEQUENCE [LARGE SCALE GENOMIC DNA]</scope>
    <source>
        <strain evidence="11">KCTC 62164</strain>
    </source>
</reference>
<sequence length="285" mass="30462">MSTSFDIWPFIKMHGLGNDFVVVDARMCEFAVNPERASIIANRRRGIGCDQLIIMRPSTTADVFMEIWNADGSRVGACGNATRCIGKLILSETGQQQITIETDAGILTAETAENGIRVNMGLARLNWDEIPLAHESPTDTIVHSFGTNTGTHGTDVGTLGTPGCVNMGNPHAVFFVDDVESVALSTFGPELEHDALFPERANVSVAELLDGNIIRLRVWERGAGITEACGTAACASVVAATRRGLIDRKATVRLDGGDLLVEWLADGTVQMAGPAELVYTGECSL</sequence>
<dbReference type="HAMAP" id="MF_00197">
    <property type="entry name" value="DAP_epimerase"/>
    <property type="match status" value="1"/>
</dbReference>
<keyword evidence="5 8" id="KW-0457">Lysine biosynthesis</keyword>
<dbReference type="PANTHER" id="PTHR31689:SF0">
    <property type="entry name" value="DIAMINOPIMELATE EPIMERASE"/>
    <property type="match status" value="1"/>
</dbReference>
<feature type="binding site" evidence="8">
    <location>
        <position position="202"/>
    </location>
    <ligand>
        <name>substrate</name>
    </ligand>
</feature>
<feature type="site" description="Could be important to modulate the pK values of the two catalytic cysteine residues" evidence="8">
    <location>
        <position position="171"/>
    </location>
</feature>
<dbReference type="GO" id="GO:0008837">
    <property type="term" value="F:diaminopimelate epimerase activity"/>
    <property type="evidence" value="ECO:0007669"/>
    <property type="project" value="UniProtKB-EC"/>
</dbReference>
<evidence type="ECO:0000256" key="5">
    <source>
        <dbReference type="ARBA" id="ARBA00023154"/>
    </source>
</evidence>
<feature type="active site" description="Proton acceptor" evidence="8">
    <location>
        <position position="229"/>
    </location>
</feature>
<comment type="subcellular location">
    <subcellularLocation>
        <location evidence="8">Cytoplasm</location>
    </subcellularLocation>
</comment>
<comment type="function">
    <text evidence="8">Catalyzes the stereoinversion of LL-2,6-diaminopimelate (L,L-DAP) to meso-diaminopimelate (meso-DAP), a precursor of L-lysine and an essential component of the bacterial peptidoglycan.</text>
</comment>
<dbReference type="EC" id="5.1.1.7" evidence="3 8"/>
<keyword evidence="4 8" id="KW-0028">Amino-acid biosynthesis</keyword>
<dbReference type="Pfam" id="PF01678">
    <property type="entry name" value="DAP_epimerase"/>
    <property type="match status" value="2"/>
</dbReference>
<evidence type="ECO:0000256" key="8">
    <source>
        <dbReference type="HAMAP-Rule" id="MF_00197"/>
    </source>
</evidence>
<dbReference type="InterPro" id="IPR001653">
    <property type="entry name" value="DAP_epimerase_DapF"/>
</dbReference>
<dbReference type="PANTHER" id="PTHR31689">
    <property type="entry name" value="DIAMINOPIMELATE EPIMERASE, CHLOROPLASTIC"/>
    <property type="match status" value="1"/>
</dbReference>
<feature type="site" description="Could be important to modulate the pK values of the two catalytic cysteine residues" evidence="8">
    <location>
        <position position="220"/>
    </location>
</feature>
<evidence type="ECO:0000256" key="6">
    <source>
        <dbReference type="ARBA" id="ARBA00023235"/>
    </source>
</evidence>
<evidence type="ECO:0000256" key="7">
    <source>
        <dbReference type="ARBA" id="ARBA00051712"/>
    </source>
</evidence>
<comment type="pathway">
    <text evidence="1 8">Amino-acid biosynthesis; L-lysine biosynthesis via DAP pathway; DL-2,6-diaminopimelate from LL-2,6-diaminopimelate: step 1/1.</text>
</comment>
<feature type="binding site" evidence="8">
    <location>
        <position position="51"/>
    </location>
    <ligand>
        <name>substrate</name>
    </ligand>
</feature>
<dbReference type="PROSITE" id="PS01326">
    <property type="entry name" value="DAP_EPIMERASE"/>
    <property type="match status" value="1"/>
</dbReference>
<accession>A0ABV7D6T2</accession>
<proteinExistence type="inferred from homology"/>
<gene>
    <name evidence="8 10" type="primary">dapF</name>
    <name evidence="10" type="ORF">ACFOKA_11990</name>
</gene>
<name>A0ABV7D6T2_9PROT</name>
<dbReference type="NCBIfam" id="TIGR00652">
    <property type="entry name" value="DapF"/>
    <property type="match status" value="1"/>
</dbReference>